<evidence type="ECO:0000313" key="1">
    <source>
        <dbReference type="EMBL" id="MBX20873.1"/>
    </source>
</evidence>
<dbReference type="AlphaFoldDB" id="A0A2P2LSG5"/>
<accession>A0A2P2LSG5</accession>
<proteinExistence type="predicted"/>
<protein>
    <submittedName>
        <fullName evidence="1">Uncharacterized protein</fullName>
    </submittedName>
</protein>
<sequence>MSSLEMMVGSYSTSPREVAKATTALLTPGRFLRISSTELTQAAQVIPPIVNCPKRVPFGFALEIVGSARISASKPAASIAFFMSSSLTRLGSKTTSALF</sequence>
<reference evidence="1" key="1">
    <citation type="submission" date="2018-02" db="EMBL/GenBank/DDBJ databases">
        <title>Rhizophora mucronata_Transcriptome.</title>
        <authorList>
            <person name="Meera S.P."/>
            <person name="Sreeshan A."/>
            <person name="Augustine A."/>
        </authorList>
    </citation>
    <scope>NUCLEOTIDE SEQUENCE</scope>
    <source>
        <tissue evidence="1">Leaf</tissue>
    </source>
</reference>
<organism evidence="1">
    <name type="scientific">Rhizophora mucronata</name>
    <name type="common">Asiatic mangrove</name>
    <dbReference type="NCBI Taxonomy" id="61149"/>
    <lineage>
        <taxon>Eukaryota</taxon>
        <taxon>Viridiplantae</taxon>
        <taxon>Streptophyta</taxon>
        <taxon>Embryophyta</taxon>
        <taxon>Tracheophyta</taxon>
        <taxon>Spermatophyta</taxon>
        <taxon>Magnoliopsida</taxon>
        <taxon>eudicotyledons</taxon>
        <taxon>Gunneridae</taxon>
        <taxon>Pentapetalae</taxon>
        <taxon>rosids</taxon>
        <taxon>fabids</taxon>
        <taxon>Malpighiales</taxon>
        <taxon>Rhizophoraceae</taxon>
        <taxon>Rhizophora</taxon>
    </lineage>
</organism>
<name>A0A2P2LSG5_RHIMU</name>
<dbReference type="EMBL" id="GGEC01040389">
    <property type="protein sequence ID" value="MBX20873.1"/>
    <property type="molecule type" value="Transcribed_RNA"/>
</dbReference>